<keyword evidence="4" id="KW-1185">Reference proteome</keyword>
<dbReference type="AlphaFoldDB" id="A0A0R2LPN8"/>
<dbReference type="STRING" id="993692.IV57_GL001416"/>
<dbReference type="Pfam" id="PF02452">
    <property type="entry name" value="PemK_toxin"/>
    <property type="match status" value="1"/>
</dbReference>
<proteinExistence type="inferred from homology"/>
<dbReference type="Proteomes" id="UP000051006">
    <property type="component" value="Unassembled WGS sequence"/>
</dbReference>
<dbReference type="GO" id="GO:0016075">
    <property type="term" value="P:rRNA catabolic process"/>
    <property type="evidence" value="ECO:0007669"/>
    <property type="project" value="TreeGrafter"/>
</dbReference>
<accession>A0A0R2LPN8</accession>
<evidence type="ECO:0000256" key="2">
    <source>
        <dbReference type="ARBA" id="ARBA00022649"/>
    </source>
</evidence>
<dbReference type="Gene3D" id="2.30.30.110">
    <property type="match status" value="1"/>
</dbReference>
<dbReference type="SUPFAM" id="SSF50118">
    <property type="entry name" value="Cell growth inhibitor/plasmid maintenance toxic component"/>
    <property type="match status" value="1"/>
</dbReference>
<reference evidence="3 4" key="1">
    <citation type="journal article" date="2015" name="Genome Announc.">
        <title>Expanding the biotechnology potential of lactobacilli through comparative genomics of 213 strains and associated genera.</title>
        <authorList>
            <person name="Sun Z."/>
            <person name="Harris H.M."/>
            <person name="McCann A."/>
            <person name="Guo C."/>
            <person name="Argimon S."/>
            <person name="Zhang W."/>
            <person name="Yang X."/>
            <person name="Jeffery I.B."/>
            <person name="Cooney J.C."/>
            <person name="Kagawa T.F."/>
            <person name="Liu W."/>
            <person name="Song Y."/>
            <person name="Salvetti E."/>
            <person name="Wrobel A."/>
            <person name="Rasinkangas P."/>
            <person name="Parkhill J."/>
            <person name="Rea M.C."/>
            <person name="O'Sullivan O."/>
            <person name="Ritari J."/>
            <person name="Douillard F.P."/>
            <person name="Paul Ross R."/>
            <person name="Yang R."/>
            <person name="Briner A.E."/>
            <person name="Felis G.E."/>
            <person name="de Vos W.M."/>
            <person name="Barrangou R."/>
            <person name="Klaenhammer T.R."/>
            <person name="Caufield P.W."/>
            <person name="Cui Y."/>
            <person name="Zhang H."/>
            <person name="O'Toole P.W."/>
        </authorList>
    </citation>
    <scope>NUCLEOTIDE SEQUENCE [LARGE SCALE GENOMIC DNA]</scope>
    <source>
        <strain evidence="3 4">DSM 24716</strain>
    </source>
</reference>
<dbReference type="RefSeq" id="WP_057879893.1">
    <property type="nucleotide sequence ID" value="NZ_JQCF01000003.1"/>
</dbReference>
<evidence type="ECO:0000313" key="4">
    <source>
        <dbReference type="Proteomes" id="UP000051006"/>
    </source>
</evidence>
<dbReference type="PANTHER" id="PTHR33988">
    <property type="entry name" value="ENDORIBONUCLEASE MAZF-RELATED"/>
    <property type="match status" value="1"/>
</dbReference>
<dbReference type="PATRIC" id="fig|993692.3.peg.1436"/>
<dbReference type="PANTHER" id="PTHR33988:SF3">
    <property type="entry name" value="ENDORIBONUCLEASE TOXIN CHPB-RELATED"/>
    <property type="match status" value="1"/>
</dbReference>
<evidence type="ECO:0008006" key="5">
    <source>
        <dbReference type="Google" id="ProtNLM"/>
    </source>
</evidence>
<evidence type="ECO:0000256" key="1">
    <source>
        <dbReference type="ARBA" id="ARBA00007521"/>
    </source>
</evidence>
<dbReference type="GO" id="GO:0006402">
    <property type="term" value="P:mRNA catabolic process"/>
    <property type="evidence" value="ECO:0007669"/>
    <property type="project" value="TreeGrafter"/>
</dbReference>
<comment type="caution">
    <text evidence="3">The sequence shown here is derived from an EMBL/GenBank/DDBJ whole genome shotgun (WGS) entry which is preliminary data.</text>
</comment>
<dbReference type="EMBL" id="JQCF01000003">
    <property type="protein sequence ID" value="KRO00314.1"/>
    <property type="molecule type" value="Genomic_DNA"/>
</dbReference>
<comment type="similarity">
    <text evidence="1">Belongs to the PemK/MazF family.</text>
</comment>
<organism evidence="3 4">
    <name type="scientific">Companilactobacillus kimchiensis</name>
    <dbReference type="NCBI Taxonomy" id="993692"/>
    <lineage>
        <taxon>Bacteria</taxon>
        <taxon>Bacillati</taxon>
        <taxon>Bacillota</taxon>
        <taxon>Bacilli</taxon>
        <taxon>Lactobacillales</taxon>
        <taxon>Lactobacillaceae</taxon>
        <taxon>Companilactobacillus</taxon>
    </lineage>
</organism>
<dbReference type="GO" id="GO:0004521">
    <property type="term" value="F:RNA endonuclease activity"/>
    <property type="evidence" value="ECO:0007669"/>
    <property type="project" value="TreeGrafter"/>
</dbReference>
<sequence length="112" mass="12835">MKNGKPEQGDIIKVNFNPSLGHEQQGFRPAIIISNPLVSEFSNVWVCCPISHTDRNYPYYLSLPNNCLTDGKILIDQVKSLDLNNRDFKYIETIDESFKKKISIISKTLFDI</sequence>
<dbReference type="InterPro" id="IPR011067">
    <property type="entry name" value="Plasmid_toxin/cell-grow_inhib"/>
</dbReference>
<name>A0A0R2LPN8_9LACO</name>
<keyword evidence="2" id="KW-1277">Toxin-antitoxin system</keyword>
<dbReference type="GO" id="GO:0003677">
    <property type="term" value="F:DNA binding"/>
    <property type="evidence" value="ECO:0007669"/>
    <property type="project" value="InterPro"/>
</dbReference>
<gene>
    <name evidence="3" type="ORF">IV57_GL001416</name>
</gene>
<evidence type="ECO:0000313" key="3">
    <source>
        <dbReference type="EMBL" id="KRO00314.1"/>
    </source>
</evidence>
<dbReference type="InterPro" id="IPR003477">
    <property type="entry name" value="PemK-like"/>
</dbReference>
<protein>
    <recommendedName>
        <fullName evidence="5">PemK-like protein</fullName>
    </recommendedName>
</protein>